<dbReference type="OrthoDB" id="3217549at2759"/>
<feature type="compositionally biased region" description="Acidic residues" evidence="1">
    <location>
        <begin position="492"/>
        <end position="505"/>
    </location>
</feature>
<evidence type="ECO:0000313" key="3">
    <source>
        <dbReference type="Proteomes" id="UP000567179"/>
    </source>
</evidence>
<reference evidence="2 3" key="1">
    <citation type="journal article" date="2020" name="ISME J.">
        <title>Uncovering the hidden diversity of litter-decomposition mechanisms in mushroom-forming fungi.</title>
        <authorList>
            <person name="Floudas D."/>
            <person name="Bentzer J."/>
            <person name="Ahren D."/>
            <person name="Johansson T."/>
            <person name="Persson P."/>
            <person name="Tunlid A."/>
        </authorList>
    </citation>
    <scope>NUCLEOTIDE SEQUENCE [LARGE SCALE GENOMIC DNA]</scope>
    <source>
        <strain evidence="2 3">CBS 101986</strain>
    </source>
</reference>
<dbReference type="Proteomes" id="UP000567179">
    <property type="component" value="Unassembled WGS sequence"/>
</dbReference>
<dbReference type="InterPro" id="IPR032675">
    <property type="entry name" value="LRR_dom_sf"/>
</dbReference>
<gene>
    <name evidence="2" type="ORF">D9619_010200</name>
</gene>
<accession>A0A8H5ASK6</accession>
<dbReference type="SUPFAM" id="SSF52047">
    <property type="entry name" value="RNI-like"/>
    <property type="match status" value="1"/>
</dbReference>
<name>A0A8H5ASK6_9AGAR</name>
<protein>
    <recommendedName>
        <fullName evidence="4">F-box domain-containing protein</fullName>
    </recommendedName>
</protein>
<comment type="caution">
    <text evidence="2">The sequence shown here is derived from an EMBL/GenBank/DDBJ whole genome shotgun (WGS) entry which is preliminary data.</text>
</comment>
<dbReference type="Gene3D" id="3.80.10.10">
    <property type="entry name" value="Ribonuclease Inhibitor"/>
    <property type="match status" value="1"/>
</dbReference>
<evidence type="ECO:0008006" key="4">
    <source>
        <dbReference type="Google" id="ProtNLM"/>
    </source>
</evidence>
<feature type="region of interest" description="Disordered" evidence="1">
    <location>
        <begin position="486"/>
        <end position="517"/>
    </location>
</feature>
<proteinExistence type="predicted"/>
<evidence type="ECO:0000313" key="2">
    <source>
        <dbReference type="EMBL" id="KAF5309946.1"/>
    </source>
</evidence>
<sequence>MAYTCINDLPEEILGHIFDLTINRNSNVSAGRERTYYYLNPNQHHDTQSPRNIFLVCKYWRYIVLRELSIWTHLSSDEHEVSGPPSVRMMEYWLSLSYSAPLRLSLRQACSARKSLRAHASSMLQLYATHARRIRSLDLHVEQHAIRKFNHTLLNTRFPLLDDLQIQMHPFVTMEDFDALCSAIHALQALRHLTLCQYDPWDRFSQEPASTLPWERLETLVLVTAISLADSVQVLKSCVCATTIRLYGIEPTYTMNHDGFTTANVTLLEAEYLVKVALPHLTNLTLEGGISPIPLLQAFSLPNLETLLVISNRPCPLEYKPLSDIFGAQDRFSPKLKSVALQNHYYIFSRDVFAFVRGTRALGLVPDVSIAYSRISLPQLYDLDHLIDAQVTTGEHGCLDTQTNPAPARLMVWYDRKSASGSPGPMNVNIGWSYTMGGLKYSPLAFWDEEGILTPLADLDEVFASVVESEDWSMAVVHAIAEAHTDRLARGEDEESEDVSEDEPDSNGVGVGQNFSS</sequence>
<dbReference type="AlphaFoldDB" id="A0A8H5ASK6"/>
<evidence type="ECO:0000256" key="1">
    <source>
        <dbReference type="SAM" id="MobiDB-lite"/>
    </source>
</evidence>
<dbReference type="EMBL" id="JAACJJ010000058">
    <property type="protein sequence ID" value="KAF5309946.1"/>
    <property type="molecule type" value="Genomic_DNA"/>
</dbReference>
<keyword evidence="3" id="KW-1185">Reference proteome</keyword>
<organism evidence="2 3">
    <name type="scientific">Psilocybe cf. subviscida</name>
    <dbReference type="NCBI Taxonomy" id="2480587"/>
    <lineage>
        <taxon>Eukaryota</taxon>
        <taxon>Fungi</taxon>
        <taxon>Dikarya</taxon>
        <taxon>Basidiomycota</taxon>
        <taxon>Agaricomycotina</taxon>
        <taxon>Agaricomycetes</taxon>
        <taxon>Agaricomycetidae</taxon>
        <taxon>Agaricales</taxon>
        <taxon>Agaricineae</taxon>
        <taxon>Strophariaceae</taxon>
        <taxon>Psilocybe</taxon>
    </lineage>
</organism>